<evidence type="ECO:0000256" key="7">
    <source>
        <dbReference type="SAM" id="Phobius"/>
    </source>
</evidence>
<evidence type="ECO:0000256" key="4">
    <source>
        <dbReference type="ARBA" id="ARBA00023136"/>
    </source>
</evidence>
<feature type="region of interest" description="Disordered" evidence="6">
    <location>
        <begin position="286"/>
        <end position="313"/>
    </location>
</feature>
<proteinExistence type="inferred from homology"/>
<feature type="region of interest" description="Disordered" evidence="6">
    <location>
        <begin position="406"/>
        <end position="443"/>
    </location>
</feature>
<evidence type="ECO:0000256" key="5">
    <source>
        <dbReference type="ARBA" id="ARBA00038359"/>
    </source>
</evidence>
<dbReference type="PANTHER" id="PTHR33048:SF19">
    <property type="entry name" value="MEMBRANE PROTEIN PTH11-LIKE, PUTATIVE (AFU_ORTHOLOGUE AFUA_1G14080)-RELATED"/>
    <property type="match status" value="1"/>
</dbReference>
<evidence type="ECO:0000256" key="2">
    <source>
        <dbReference type="ARBA" id="ARBA00022692"/>
    </source>
</evidence>
<evidence type="ECO:0000256" key="6">
    <source>
        <dbReference type="SAM" id="MobiDB-lite"/>
    </source>
</evidence>
<dbReference type="EMBL" id="JAPDFR010000001">
    <property type="protein sequence ID" value="KAK0391168.1"/>
    <property type="molecule type" value="Genomic_DNA"/>
</dbReference>
<dbReference type="AlphaFoldDB" id="A0AA39GQY2"/>
<comment type="caution">
    <text evidence="9">The sequence shown here is derived from an EMBL/GenBank/DDBJ whole genome shotgun (WGS) entry which is preliminary data.</text>
</comment>
<feature type="compositionally biased region" description="Polar residues" evidence="6">
    <location>
        <begin position="472"/>
        <end position="484"/>
    </location>
</feature>
<feature type="transmembrane region" description="Helical" evidence="7">
    <location>
        <begin position="251"/>
        <end position="275"/>
    </location>
</feature>
<feature type="transmembrane region" description="Helical" evidence="7">
    <location>
        <begin position="97"/>
        <end position="120"/>
    </location>
</feature>
<reference evidence="9" key="1">
    <citation type="submission" date="2022-10" db="EMBL/GenBank/DDBJ databases">
        <title>Determination and structural analysis of whole genome sequence of Sarocladium strictum F4-1.</title>
        <authorList>
            <person name="Hu L."/>
            <person name="Jiang Y."/>
        </authorList>
    </citation>
    <scope>NUCLEOTIDE SEQUENCE</scope>
    <source>
        <strain evidence="9">F4-1</strain>
    </source>
</reference>
<evidence type="ECO:0000313" key="9">
    <source>
        <dbReference type="EMBL" id="KAK0391168.1"/>
    </source>
</evidence>
<feature type="transmembrane region" description="Helical" evidence="7">
    <location>
        <begin position="221"/>
        <end position="239"/>
    </location>
</feature>
<feature type="transmembrane region" description="Helical" evidence="7">
    <location>
        <begin position="20"/>
        <end position="43"/>
    </location>
</feature>
<keyword evidence="4 7" id="KW-0472">Membrane</keyword>
<evidence type="ECO:0000259" key="8">
    <source>
        <dbReference type="Pfam" id="PF20684"/>
    </source>
</evidence>
<dbReference type="InterPro" id="IPR052337">
    <property type="entry name" value="SAT4-like"/>
</dbReference>
<evidence type="ECO:0000313" key="10">
    <source>
        <dbReference type="Proteomes" id="UP001175261"/>
    </source>
</evidence>
<feature type="compositionally biased region" description="Basic and acidic residues" evidence="6">
    <location>
        <begin position="368"/>
        <end position="378"/>
    </location>
</feature>
<dbReference type="Pfam" id="PF20684">
    <property type="entry name" value="Fung_rhodopsin"/>
    <property type="match status" value="1"/>
</dbReference>
<name>A0AA39GQY2_SARSR</name>
<keyword evidence="2 7" id="KW-0812">Transmembrane</keyword>
<dbReference type="PANTHER" id="PTHR33048">
    <property type="entry name" value="PTH11-LIKE INTEGRAL MEMBRANE PROTEIN (AFU_ORTHOLOGUE AFUA_5G11245)"/>
    <property type="match status" value="1"/>
</dbReference>
<dbReference type="InterPro" id="IPR049326">
    <property type="entry name" value="Rhodopsin_dom_fungi"/>
</dbReference>
<feature type="compositionally biased region" description="Basic residues" evidence="6">
    <location>
        <begin position="300"/>
        <end position="310"/>
    </location>
</feature>
<feature type="transmembrane region" description="Helical" evidence="7">
    <location>
        <begin position="182"/>
        <end position="209"/>
    </location>
</feature>
<comment type="similarity">
    <text evidence="5">Belongs to the SAT4 family.</text>
</comment>
<organism evidence="9 10">
    <name type="scientific">Sarocladium strictum</name>
    <name type="common">Black bundle disease fungus</name>
    <name type="synonym">Acremonium strictum</name>
    <dbReference type="NCBI Taxonomy" id="5046"/>
    <lineage>
        <taxon>Eukaryota</taxon>
        <taxon>Fungi</taxon>
        <taxon>Dikarya</taxon>
        <taxon>Ascomycota</taxon>
        <taxon>Pezizomycotina</taxon>
        <taxon>Sordariomycetes</taxon>
        <taxon>Hypocreomycetidae</taxon>
        <taxon>Hypocreales</taxon>
        <taxon>Sarocladiaceae</taxon>
        <taxon>Sarocladium</taxon>
    </lineage>
</organism>
<accession>A0AA39GQY2</accession>
<feature type="domain" description="Rhodopsin" evidence="8">
    <location>
        <begin position="36"/>
        <end position="245"/>
    </location>
</feature>
<feature type="transmembrane region" description="Helical" evidence="7">
    <location>
        <begin position="141"/>
        <end position="160"/>
    </location>
</feature>
<feature type="region of interest" description="Disordered" evidence="6">
    <location>
        <begin position="462"/>
        <end position="513"/>
    </location>
</feature>
<dbReference type="Proteomes" id="UP001175261">
    <property type="component" value="Unassembled WGS sequence"/>
</dbReference>
<evidence type="ECO:0000256" key="3">
    <source>
        <dbReference type="ARBA" id="ARBA00022989"/>
    </source>
</evidence>
<keyword evidence="3 7" id="KW-1133">Transmembrane helix</keyword>
<feature type="compositionally biased region" description="Polar residues" evidence="6">
    <location>
        <begin position="424"/>
        <end position="439"/>
    </location>
</feature>
<feature type="region of interest" description="Disordered" evidence="6">
    <location>
        <begin position="328"/>
        <end position="390"/>
    </location>
</feature>
<feature type="transmembrane region" description="Helical" evidence="7">
    <location>
        <begin position="55"/>
        <end position="77"/>
    </location>
</feature>
<keyword evidence="10" id="KW-1185">Reference proteome</keyword>
<dbReference type="GO" id="GO:0016020">
    <property type="term" value="C:membrane"/>
    <property type="evidence" value="ECO:0007669"/>
    <property type="project" value="UniProtKB-SubCell"/>
</dbReference>
<comment type="subcellular location">
    <subcellularLocation>
        <location evidence="1">Membrane</location>
        <topology evidence="1">Multi-pass membrane protein</topology>
    </subcellularLocation>
</comment>
<gene>
    <name evidence="9" type="ORF">NLU13_0669</name>
</gene>
<evidence type="ECO:0000256" key="1">
    <source>
        <dbReference type="ARBA" id="ARBA00004141"/>
    </source>
</evidence>
<sequence length="513" mass="57073">MSLYSAPPRHRDFHVDKPTLLVCWWATAMCTMIILLRVTGRFIRTERLFREDRIAALALIPMYIRMGLVHYILLHATNNNDFTGFNIDAEFLREVSIASGLVLATRIFYAASLWILKYAILEFFERLLGTTWARSYRISLIAVRWTLIATFIAVVISTLAECHPFDHYWQVLPDPGGACRQAFAQLITMATCNVLTDLILVFFPIPIILTSNMTIKRKVQLTLLFSLSLSVVAVTLYRVPHIIEKHGRQQYRSLMASVELMFATAAANALVLGSFMRDRGVKKQKFRRTSAADSFDRTSSHPRRPTLHRHWGSDEDLVRDLGMALDPELREPPAHTNSEPPTPAPPGTPAKSLGDAMRNWQFPQRQHSTAERSDDSLLPHELFGAKGDPLSSQRRVSFFDVGGLLEEANGGSSSTQRGESSGSYTNDTLQDPPSPSTGAPSVAFRRGSTTLLQDLGGFLATSGGKTTRSKSKGQVGTELQTIPQSRLEASYEPTYNSHGKPDPILMDPGGLLK</sequence>
<feature type="compositionally biased region" description="Low complexity" evidence="6">
    <location>
        <begin position="410"/>
        <end position="423"/>
    </location>
</feature>
<protein>
    <recommendedName>
        <fullName evidence="8">Rhodopsin domain-containing protein</fullName>
    </recommendedName>
</protein>